<name>A0ABX0G312_9RHOB</name>
<evidence type="ECO:0000256" key="1">
    <source>
        <dbReference type="SAM" id="MobiDB-lite"/>
    </source>
</evidence>
<dbReference type="EMBL" id="JAANHS010000001">
    <property type="protein sequence ID" value="NHB75387.1"/>
    <property type="molecule type" value="Genomic_DNA"/>
</dbReference>
<sequence length="302" mass="33489">MFDRVYVINLPHRTDRRREMMAQLAMIGLADDPLVQFLPAVRPADPGNFSSVGERGCFLSHLAALRDAVAEGHRSLLILEDDVDWTPAALARNARLDALHETDWAFLHGGRGHDRAASDGAIRLEPLSPDRDLLLSHFIGLRGEVIFRLVDHLEAMLQRPRGAAEGGPMPVDGAYSWFRRAHPEVASYVCTPSIAQQRSSRSDISVPTGWRATRTADWARRVLRPVRALLRRRWQQSGWVAGAVQGDVRAMAAMRSVSLRSAIVGPPKDSRTPMKYQRKSHGAARIVMADAQPVTAKHATKP</sequence>
<reference evidence="3 4" key="1">
    <citation type="journal article" date="2022" name="Microorganisms">
        <title>Genome Sequence and Characterization of a Xanthorhodopsin-Containing, Aerobic Anoxygenic Phototrophic Rhodobacter Species, Isolated from Mesophilic Conditions at Yellowstone National Park.</title>
        <authorList>
            <person name="Kyndt J.A."/>
            <person name="Robertson S."/>
            <person name="Shoffstall I.B."/>
            <person name="Ramaley R.F."/>
            <person name="Meyer T.E."/>
        </authorList>
    </citation>
    <scope>NUCLEOTIDE SEQUENCE [LARGE SCALE GENOMIC DNA]</scope>
    <source>
        <strain evidence="3 4">M37P</strain>
    </source>
</reference>
<proteinExistence type="predicted"/>
<evidence type="ECO:0000313" key="4">
    <source>
        <dbReference type="Proteomes" id="UP001515660"/>
    </source>
</evidence>
<dbReference type="RefSeq" id="WP_166401429.1">
    <property type="nucleotide sequence ID" value="NZ_JAANHS010000001.1"/>
</dbReference>
<dbReference type="InterPro" id="IPR002654">
    <property type="entry name" value="Glyco_trans_25"/>
</dbReference>
<organism evidence="3 4">
    <name type="scientific">Rhodobacter calidifons</name>
    <dbReference type="NCBI Taxonomy" id="2715277"/>
    <lineage>
        <taxon>Bacteria</taxon>
        <taxon>Pseudomonadati</taxon>
        <taxon>Pseudomonadota</taxon>
        <taxon>Alphaproteobacteria</taxon>
        <taxon>Rhodobacterales</taxon>
        <taxon>Rhodobacter group</taxon>
        <taxon>Rhodobacter</taxon>
    </lineage>
</organism>
<evidence type="ECO:0000313" key="3">
    <source>
        <dbReference type="EMBL" id="NHB75387.1"/>
    </source>
</evidence>
<dbReference type="CDD" id="cd06532">
    <property type="entry name" value="Glyco_transf_25"/>
    <property type="match status" value="1"/>
</dbReference>
<gene>
    <name evidence="3" type="ORF">G8O29_01355</name>
</gene>
<dbReference type="Proteomes" id="UP001515660">
    <property type="component" value="Unassembled WGS sequence"/>
</dbReference>
<comment type="caution">
    <text evidence="3">The sequence shown here is derived from an EMBL/GenBank/DDBJ whole genome shotgun (WGS) entry which is preliminary data.</text>
</comment>
<feature type="domain" description="Glycosyl transferase family 25" evidence="2">
    <location>
        <begin position="4"/>
        <end position="84"/>
    </location>
</feature>
<evidence type="ECO:0000259" key="2">
    <source>
        <dbReference type="Pfam" id="PF01755"/>
    </source>
</evidence>
<keyword evidence="4" id="KW-1185">Reference proteome</keyword>
<accession>A0ABX0G312</accession>
<protein>
    <submittedName>
        <fullName evidence="3">Glycosyltransferase family 25 protein</fullName>
    </submittedName>
</protein>
<dbReference type="Pfam" id="PF01755">
    <property type="entry name" value="Glyco_transf_25"/>
    <property type="match status" value="1"/>
</dbReference>
<feature type="region of interest" description="Disordered" evidence="1">
    <location>
        <begin position="263"/>
        <end position="283"/>
    </location>
</feature>